<protein>
    <submittedName>
        <fullName evidence="2">Uncharacterized protein</fullName>
    </submittedName>
</protein>
<feature type="region of interest" description="Disordered" evidence="1">
    <location>
        <begin position="1"/>
        <end position="35"/>
    </location>
</feature>
<accession>A0A392VBI7</accession>
<proteinExistence type="predicted"/>
<organism evidence="2 3">
    <name type="scientific">Trifolium medium</name>
    <dbReference type="NCBI Taxonomy" id="97028"/>
    <lineage>
        <taxon>Eukaryota</taxon>
        <taxon>Viridiplantae</taxon>
        <taxon>Streptophyta</taxon>
        <taxon>Embryophyta</taxon>
        <taxon>Tracheophyta</taxon>
        <taxon>Spermatophyta</taxon>
        <taxon>Magnoliopsida</taxon>
        <taxon>eudicotyledons</taxon>
        <taxon>Gunneridae</taxon>
        <taxon>Pentapetalae</taxon>
        <taxon>rosids</taxon>
        <taxon>fabids</taxon>
        <taxon>Fabales</taxon>
        <taxon>Fabaceae</taxon>
        <taxon>Papilionoideae</taxon>
        <taxon>50 kb inversion clade</taxon>
        <taxon>NPAAA clade</taxon>
        <taxon>Hologalegina</taxon>
        <taxon>IRL clade</taxon>
        <taxon>Trifolieae</taxon>
        <taxon>Trifolium</taxon>
    </lineage>
</organism>
<comment type="caution">
    <text evidence="2">The sequence shown here is derived from an EMBL/GenBank/DDBJ whole genome shotgun (WGS) entry which is preliminary data.</text>
</comment>
<dbReference type="Proteomes" id="UP000265520">
    <property type="component" value="Unassembled WGS sequence"/>
</dbReference>
<keyword evidence="3" id="KW-1185">Reference proteome</keyword>
<feature type="non-terminal residue" evidence="2">
    <location>
        <position position="1"/>
    </location>
</feature>
<reference evidence="2 3" key="1">
    <citation type="journal article" date="2018" name="Front. Plant Sci.">
        <title>Red Clover (Trifolium pratense) and Zigzag Clover (T. medium) - A Picture of Genomic Similarities and Differences.</title>
        <authorList>
            <person name="Dluhosova J."/>
            <person name="Istvanek J."/>
            <person name="Nedelnik J."/>
            <person name="Repkova J."/>
        </authorList>
    </citation>
    <scope>NUCLEOTIDE SEQUENCE [LARGE SCALE GENOMIC DNA]</scope>
    <source>
        <strain evidence="3">cv. 10/8</strain>
        <tissue evidence="2">Leaf</tissue>
    </source>
</reference>
<evidence type="ECO:0000256" key="1">
    <source>
        <dbReference type="SAM" id="MobiDB-lite"/>
    </source>
</evidence>
<name>A0A392VBI7_9FABA</name>
<evidence type="ECO:0000313" key="3">
    <source>
        <dbReference type="Proteomes" id="UP000265520"/>
    </source>
</evidence>
<feature type="compositionally biased region" description="Low complexity" evidence="1">
    <location>
        <begin position="1"/>
        <end position="17"/>
    </location>
</feature>
<dbReference type="EMBL" id="LXQA011121382">
    <property type="protein sequence ID" value="MCI85686.1"/>
    <property type="molecule type" value="Genomic_DNA"/>
</dbReference>
<evidence type="ECO:0000313" key="2">
    <source>
        <dbReference type="EMBL" id="MCI85686.1"/>
    </source>
</evidence>
<dbReference type="AlphaFoldDB" id="A0A392VBI7"/>
<sequence length="35" mass="3517">AEASSQGSASSAKEAGSTQDGIHGQATDLILNDLW</sequence>